<keyword evidence="4" id="KW-1185">Reference proteome</keyword>
<feature type="compositionally biased region" description="Basic and acidic residues" evidence="1">
    <location>
        <begin position="104"/>
        <end position="116"/>
    </location>
</feature>
<proteinExistence type="predicted"/>
<keyword evidence="2" id="KW-0732">Signal</keyword>
<feature type="compositionally biased region" description="Basic and acidic residues" evidence="1">
    <location>
        <begin position="81"/>
        <end position="90"/>
    </location>
</feature>
<reference evidence="4" key="1">
    <citation type="journal article" date="2013" name="Science">
        <title>The Amborella genome and the evolution of flowering plants.</title>
        <authorList>
            <consortium name="Amborella Genome Project"/>
        </authorList>
    </citation>
    <scope>NUCLEOTIDE SEQUENCE [LARGE SCALE GENOMIC DNA]</scope>
</reference>
<feature type="compositionally biased region" description="Polar residues" evidence="1">
    <location>
        <begin position="125"/>
        <end position="146"/>
    </location>
</feature>
<accession>W1PF33</accession>
<name>W1PF33_AMBTC</name>
<dbReference type="EMBL" id="KI393888">
    <property type="protein sequence ID" value="ERN06583.1"/>
    <property type="molecule type" value="Genomic_DNA"/>
</dbReference>
<dbReference type="InterPro" id="IPR040290">
    <property type="entry name" value="Prot_E6-like"/>
</dbReference>
<dbReference type="OrthoDB" id="749662at2759"/>
<dbReference type="PANTHER" id="PTHR35274">
    <property type="entry name" value="E6-LIKE PROTEIN"/>
    <property type="match status" value="1"/>
</dbReference>
<dbReference type="KEGG" id="atr:18434782"/>
<evidence type="ECO:0000256" key="2">
    <source>
        <dbReference type="SAM" id="SignalP"/>
    </source>
</evidence>
<feature type="chain" id="PRO_5004807424" description="OCRE domain-containing protein" evidence="2">
    <location>
        <begin position="25"/>
        <end position="270"/>
    </location>
</feature>
<evidence type="ECO:0000313" key="4">
    <source>
        <dbReference type="Proteomes" id="UP000017836"/>
    </source>
</evidence>
<dbReference type="Gramene" id="ERN06583">
    <property type="protein sequence ID" value="ERN06583"/>
    <property type="gene ID" value="AMTR_s00058p00144150"/>
</dbReference>
<evidence type="ECO:0000313" key="3">
    <source>
        <dbReference type="EMBL" id="ERN06583.1"/>
    </source>
</evidence>
<feature type="region of interest" description="Disordered" evidence="1">
    <location>
        <begin position="38"/>
        <end position="187"/>
    </location>
</feature>
<gene>
    <name evidence="3" type="ORF">AMTR_s00058p00144150</name>
</gene>
<dbReference type="PANTHER" id="PTHR35274:SF2">
    <property type="entry name" value="E6-LIKE PROTEIN"/>
    <property type="match status" value="1"/>
</dbReference>
<feature type="compositionally biased region" description="Polar residues" evidence="1">
    <location>
        <begin position="92"/>
        <end position="103"/>
    </location>
</feature>
<dbReference type="Proteomes" id="UP000017836">
    <property type="component" value="Unassembled WGS sequence"/>
</dbReference>
<feature type="signal peptide" evidence="2">
    <location>
        <begin position="1"/>
        <end position="24"/>
    </location>
</feature>
<evidence type="ECO:0008006" key="5">
    <source>
        <dbReference type="Google" id="ProtNLM"/>
    </source>
</evidence>
<evidence type="ECO:0000256" key="1">
    <source>
        <dbReference type="SAM" id="MobiDB-lite"/>
    </source>
</evidence>
<feature type="compositionally biased region" description="Basic and acidic residues" evidence="1">
    <location>
        <begin position="214"/>
        <end position="233"/>
    </location>
</feature>
<organism evidence="3 4">
    <name type="scientific">Amborella trichopoda</name>
    <dbReference type="NCBI Taxonomy" id="13333"/>
    <lineage>
        <taxon>Eukaryota</taxon>
        <taxon>Viridiplantae</taxon>
        <taxon>Streptophyta</taxon>
        <taxon>Embryophyta</taxon>
        <taxon>Tracheophyta</taxon>
        <taxon>Spermatophyta</taxon>
        <taxon>Magnoliopsida</taxon>
        <taxon>Amborellales</taxon>
        <taxon>Amborellaceae</taxon>
        <taxon>Amborella</taxon>
    </lineage>
</organism>
<feature type="region of interest" description="Disordered" evidence="1">
    <location>
        <begin position="214"/>
        <end position="270"/>
    </location>
</feature>
<sequence length="270" mass="31084">MASLAKLPYLLSLLFLSSSLLVHARDSQFFSKTTRNQEYPVAESVEPPVTQSPNGHGLYGRGIPGSDDPYYNFERPNSQDFKVDHSEKRPAKTTNSGTTFPSSDETKEVNKDRVTKDPYYYYDQAASQISDLEPSRTQQTDLTKTGDSYRLAGKQPAEYKYPKSSFPSLEDKDPLEDEEYTKYESKDQSGDIFKEWTGMSDTRHQQHGRYHFDIHGKNEHYYKPEPQRVRESRYGSGYGAKGEYAEGDFGEEDFEEERFDSTQKNQEYVP</sequence>
<dbReference type="HOGENOM" id="CLU_1031857_0_0_1"/>
<dbReference type="AlphaFoldDB" id="W1PF33"/>
<dbReference type="OMA" id="NYDANEF"/>
<protein>
    <recommendedName>
        <fullName evidence="5">OCRE domain-containing protein</fullName>
    </recommendedName>
</protein>
<feature type="compositionally biased region" description="Acidic residues" evidence="1">
    <location>
        <begin position="245"/>
        <end position="258"/>
    </location>
</feature>